<dbReference type="Pfam" id="PF03466">
    <property type="entry name" value="LysR_substrate"/>
    <property type="match status" value="1"/>
</dbReference>
<accession>A0AAE4ASP1</accession>
<evidence type="ECO:0000256" key="2">
    <source>
        <dbReference type="ARBA" id="ARBA00023015"/>
    </source>
</evidence>
<evidence type="ECO:0000313" key="6">
    <source>
        <dbReference type="EMBL" id="MDQ0314159.1"/>
    </source>
</evidence>
<evidence type="ECO:0000256" key="1">
    <source>
        <dbReference type="ARBA" id="ARBA00009437"/>
    </source>
</evidence>
<dbReference type="PANTHER" id="PTHR30346">
    <property type="entry name" value="TRANSCRIPTIONAL DUAL REGULATOR HCAR-RELATED"/>
    <property type="match status" value="1"/>
</dbReference>
<dbReference type="PRINTS" id="PR00039">
    <property type="entry name" value="HTHLYSR"/>
</dbReference>
<dbReference type="InterPro" id="IPR000847">
    <property type="entry name" value="LysR_HTH_N"/>
</dbReference>
<gene>
    <name evidence="6" type="ORF">J2S73_000596</name>
</gene>
<organism evidence="6 7">
    <name type="scientific">Amorphus orientalis</name>
    <dbReference type="NCBI Taxonomy" id="649198"/>
    <lineage>
        <taxon>Bacteria</taxon>
        <taxon>Pseudomonadati</taxon>
        <taxon>Pseudomonadota</taxon>
        <taxon>Alphaproteobacteria</taxon>
        <taxon>Hyphomicrobiales</taxon>
        <taxon>Amorphaceae</taxon>
        <taxon>Amorphus</taxon>
    </lineage>
</organism>
<dbReference type="SUPFAM" id="SSF53850">
    <property type="entry name" value="Periplasmic binding protein-like II"/>
    <property type="match status" value="1"/>
</dbReference>
<evidence type="ECO:0000256" key="3">
    <source>
        <dbReference type="ARBA" id="ARBA00023125"/>
    </source>
</evidence>
<evidence type="ECO:0000259" key="5">
    <source>
        <dbReference type="PROSITE" id="PS50931"/>
    </source>
</evidence>
<dbReference type="RefSeq" id="WP_306883937.1">
    <property type="nucleotide sequence ID" value="NZ_JAUSUL010000001.1"/>
</dbReference>
<dbReference type="Proteomes" id="UP001229244">
    <property type="component" value="Unassembled WGS sequence"/>
</dbReference>
<keyword evidence="7" id="KW-1185">Reference proteome</keyword>
<sequence length="296" mass="31943">MNLRQLSQFVAVAEELHFGRAADRLGMTQPPLSQSIQALEEELGVALFARTRRSVALTAVGAEWLPHVRQVLEGAASLPETARRLARGQLGSLRLAFVSIAAYSILPELISSFKAAFPAVDVSLREATSDVQIEALLAGEIDAGLIIPQTGLQAGLAYRPLLREPLVAAVPQDWVESGRIDCADGRLVFGEVLGEPLILFPRQSAPAFHDIVTSFYALNRAEPAIVQEAIQMQTIIALVAVGLGLALVPRSLMALQRDGVRYLPLAGEAPEIETGLVWRRRDPLPTVAHLVEMAGE</sequence>
<reference evidence="6" key="1">
    <citation type="submission" date="2023-07" db="EMBL/GenBank/DDBJ databases">
        <title>Genomic Encyclopedia of Type Strains, Phase IV (KMG-IV): sequencing the most valuable type-strain genomes for metagenomic binning, comparative biology and taxonomic classification.</title>
        <authorList>
            <person name="Goeker M."/>
        </authorList>
    </citation>
    <scope>NUCLEOTIDE SEQUENCE</scope>
    <source>
        <strain evidence="6">DSM 21202</strain>
    </source>
</reference>
<dbReference type="EMBL" id="JAUSUL010000001">
    <property type="protein sequence ID" value="MDQ0314159.1"/>
    <property type="molecule type" value="Genomic_DNA"/>
</dbReference>
<dbReference type="PROSITE" id="PS50931">
    <property type="entry name" value="HTH_LYSR"/>
    <property type="match status" value="1"/>
</dbReference>
<evidence type="ECO:0000256" key="4">
    <source>
        <dbReference type="ARBA" id="ARBA00023163"/>
    </source>
</evidence>
<protein>
    <submittedName>
        <fullName evidence="6">DNA-binding transcriptional LysR family regulator</fullName>
    </submittedName>
</protein>
<dbReference type="FunFam" id="1.10.10.10:FF:000001">
    <property type="entry name" value="LysR family transcriptional regulator"/>
    <property type="match status" value="1"/>
</dbReference>
<dbReference type="GO" id="GO:0032993">
    <property type="term" value="C:protein-DNA complex"/>
    <property type="evidence" value="ECO:0007669"/>
    <property type="project" value="TreeGrafter"/>
</dbReference>
<dbReference type="Gene3D" id="1.10.10.10">
    <property type="entry name" value="Winged helix-like DNA-binding domain superfamily/Winged helix DNA-binding domain"/>
    <property type="match status" value="1"/>
</dbReference>
<evidence type="ECO:0000313" key="7">
    <source>
        <dbReference type="Proteomes" id="UP001229244"/>
    </source>
</evidence>
<comment type="similarity">
    <text evidence="1">Belongs to the LysR transcriptional regulatory family.</text>
</comment>
<dbReference type="InterPro" id="IPR005119">
    <property type="entry name" value="LysR_subst-bd"/>
</dbReference>
<dbReference type="InterPro" id="IPR036388">
    <property type="entry name" value="WH-like_DNA-bd_sf"/>
</dbReference>
<proteinExistence type="inferred from homology"/>
<name>A0AAE4ASP1_9HYPH</name>
<dbReference type="GO" id="GO:0003700">
    <property type="term" value="F:DNA-binding transcription factor activity"/>
    <property type="evidence" value="ECO:0007669"/>
    <property type="project" value="InterPro"/>
</dbReference>
<dbReference type="InterPro" id="IPR036390">
    <property type="entry name" value="WH_DNA-bd_sf"/>
</dbReference>
<dbReference type="Pfam" id="PF00126">
    <property type="entry name" value="HTH_1"/>
    <property type="match status" value="1"/>
</dbReference>
<keyword evidence="2" id="KW-0805">Transcription regulation</keyword>
<keyword evidence="3 6" id="KW-0238">DNA-binding</keyword>
<dbReference type="AlphaFoldDB" id="A0AAE4ASP1"/>
<dbReference type="PANTHER" id="PTHR30346:SF0">
    <property type="entry name" value="HCA OPERON TRANSCRIPTIONAL ACTIVATOR HCAR"/>
    <property type="match status" value="1"/>
</dbReference>
<dbReference type="GO" id="GO:0003677">
    <property type="term" value="F:DNA binding"/>
    <property type="evidence" value="ECO:0007669"/>
    <property type="project" value="UniProtKB-KW"/>
</dbReference>
<keyword evidence="4" id="KW-0804">Transcription</keyword>
<comment type="caution">
    <text evidence="6">The sequence shown here is derived from an EMBL/GenBank/DDBJ whole genome shotgun (WGS) entry which is preliminary data.</text>
</comment>
<dbReference type="Gene3D" id="3.40.190.10">
    <property type="entry name" value="Periplasmic binding protein-like II"/>
    <property type="match status" value="2"/>
</dbReference>
<dbReference type="SUPFAM" id="SSF46785">
    <property type="entry name" value="Winged helix' DNA-binding domain"/>
    <property type="match status" value="1"/>
</dbReference>
<feature type="domain" description="HTH lysR-type" evidence="5">
    <location>
        <begin position="1"/>
        <end position="58"/>
    </location>
</feature>